<dbReference type="InterPro" id="IPR000719">
    <property type="entry name" value="Prot_kinase_dom"/>
</dbReference>
<dbReference type="GO" id="GO:0004672">
    <property type="term" value="F:protein kinase activity"/>
    <property type="evidence" value="ECO:0007669"/>
    <property type="project" value="InterPro"/>
</dbReference>
<feature type="signal peptide" evidence="11">
    <location>
        <begin position="1"/>
        <end position="20"/>
    </location>
</feature>
<keyword evidence="5" id="KW-0547">Nucleotide-binding</keyword>
<dbReference type="SMART" id="SM00220">
    <property type="entry name" value="S_TKc"/>
    <property type="match status" value="1"/>
</dbReference>
<protein>
    <submittedName>
        <fullName evidence="14">Uncharacterized protein</fullName>
    </submittedName>
</protein>
<evidence type="ECO:0000256" key="6">
    <source>
        <dbReference type="ARBA" id="ARBA00022840"/>
    </source>
</evidence>
<dbReference type="PROSITE" id="PS51782">
    <property type="entry name" value="LYSM"/>
    <property type="match status" value="1"/>
</dbReference>
<dbReference type="PROSITE" id="PS00108">
    <property type="entry name" value="PROTEIN_KINASE_ST"/>
    <property type="match status" value="1"/>
</dbReference>
<comment type="subcellular location">
    <subcellularLocation>
        <location evidence="1">Cell membrane</location>
        <topology evidence="1">Single-pass membrane protein</topology>
    </subcellularLocation>
</comment>
<feature type="chain" id="PRO_5032824063" evidence="11">
    <location>
        <begin position="21"/>
        <end position="628"/>
    </location>
</feature>
<keyword evidence="3 10" id="KW-0812">Transmembrane</keyword>
<evidence type="ECO:0000313" key="15">
    <source>
        <dbReference type="Proteomes" id="UP000655225"/>
    </source>
</evidence>
<evidence type="ECO:0000256" key="3">
    <source>
        <dbReference type="ARBA" id="ARBA00022692"/>
    </source>
</evidence>
<sequence>MEFFSFLLFFFLSIFHLSQAQQTYLDNQQLDCYNNVSFTKGYICNGPKKSCNSYLTFRSTPLYDSPISIAYFLSSNPSIIAQINDIPDVYIKIPENTQIIVPVTCSCSGKFYQHNTSYTLKDDSENYYTLANNTYQGLSTCQALIDQNKYDSRNLSVDLKLLVPLRCACPTRNQTNSGVKFLLTYLPVWEDTVSQIGVMFGVDAGSINEANGLSYDSVIYPFTPLLVPLKREPTKIRPSTDAPVSPGPTTTIVRVEKTKSSNKRVIFIAAGTGAGLLLLALSGFLVWFLCLRSQPCKPVLLPEVNKRVAVPEENPGSVSSQGVRNGNIESLTLYKFEELQKATGFFSEAHRIKGSVYRGAINGDTAAIKRMRGDVSNEINILKQINHSHVIRLSGFCVHEGNTYLVYEFAENGSLREWLHEKKYSSTSSCLGWRKRIQIAYEVADGLNYLHSHAYTNPPFIHKDLKSSNILLDGNFRAKIANFGLARTVENLDEGGLQMTKHVVGTHGYMAPEYLENGVVTQKLDVFTFGVVMLELLSGREAASGDEKRGEMLLSASIEQALEGENVREKLIGFFDPSLRHDYPLDLAFSMAQLAKNCVAHDLNSRPTMPEVFLYLSKILSSSLDWDP</sequence>
<reference evidence="14 15" key="1">
    <citation type="submission" date="2020-04" db="EMBL/GenBank/DDBJ databases">
        <title>Plant Genome Project.</title>
        <authorList>
            <person name="Zhang R.-G."/>
        </authorList>
    </citation>
    <scope>NUCLEOTIDE SEQUENCE [LARGE SCALE GENOMIC DNA]</scope>
    <source>
        <strain evidence="14">YNK0</strain>
        <tissue evidence="14">Leaf</tissue>
    </source>
</reference>
<dbReference type="Gene3D" id="3.30.200.20">
    <property type="entry name" value="Phosphorylase Kinase, domain 1"/>
    <property type="match status" value="1"/>
</dbReference>
<evidence type="ECO:0000256" key="2">
    <source>
        <dbReference type="ARBA" id="ARBA00022475"/>
    </source>
</evidence>
<dbReference type="PANTHER" id="PTHR45927:SF6">
    <property type="entry name" value="PROTEIN LYK5"/>
    <property type="match status" value="1"/>
</dbReference>
<evidence type="ECO:0000256" key="1">
    <source>
        <dbReference type="ARBA" id="ARBA00004162"/>
    </source>
</evidence>
<evidence type="ECO:0000259" key="12">
    <source>
        <dbReference type="PROSITE" id="PS50011"/>
    </source>
</evidence>
<dbReference type="InterPro" id="IPR011009">
    <property type="entry name" value="Kinase-like_dom_sf"/>
</dbReference>
<keyword evidence="2" id="KW-1003">Cell membrane</keyword>
<dbReference type="InterPro" id="IPR056563">
    <property type="entry name" value="LysM3_LYK4_5"/>
</dbReference>
<dbReference type="InterPro" id="IPR008271">
    <property type="entry name" value="Ser/Thr_kinase_AS"/>
</dbReference>
<dbReference type="OMA" id="SDYSNSC"/>
<organism evidence="14 15">
    <name type="scientific">Tetracentron sinense</name>
    <name type="common">Spur-leaf</name>
    <dbReference type="NCBI Taxonomy" id="13715"/>
    <lineage>
        <taxon>Eukaryota</taxon>
        <taxon>Viridiplantae</taxon>
        <taxon>Streptophyta</taxon>
        <taxon>Embryophyta</taxon>
        <taxon>Tracheophyta</taxon>
        <taxon>Spermatophyta</taxon>
        <taxon>Magnoliopsida</taxon>
        <taxon>Trochodendrales</taxon>
        <taxon>Trochodendraceae</taxon>
        <taxon>Tetracentron</taxon>
    </lineage>
</organism>
<accession>A0A834ZW24</accession>
<dbReference type="PROSITE" id="PS50011">
    <property type="entry name" value="PROTEIN_KINASE_DOM"/>
    <property type="match status" value="1"/>
</dbReference>
<feature type="domain" description="LysM" evidence="13">
    <location>
        <begin position="183"/>
        <end position="227"/>
    </location>
</feature>
<evidence type="ECO:0000259" key="13">
    <source>
        <dbReference type="PROSITE" id="PS51782"/>
    </source>
</evidence>
<dbReference type="GO" id="GO:0005524">
    <property type="term" value="F:ATP binding"/>
    <property type="evidence" value="ECO:0007669"/>
    <property type="project" value="UniProtKB-KW"/>
</dbReference>
<keyword evidence="7 10" id="KW-1133">Transmembrane helix</keyword>
<feature type="transmembrane region" description="Helical" evidence="10">
    <location>
        <begin position="265"/>
        <end position="290"/>
    </location>
</feature>
<dbReference type="Pfam" id="PF23473">
    <property type="entry name" value="LysM3_LYK4_5"/>
    <property type="match status" value="1"/>
</dbReference>
<evidence type="ECO:0000256" key="9">
    <source>
        <dbReference type="ARBA" id="ARBA00023157"/>
    </source>
</evidence>
<evidence type="ECO:0000256" key="11">
    <source>
        <dbReference type="SAM" id="SignalP"/>
    </source>
</evidence>
<dbReference type="Pfam" id="PF23446">
    <property type="entry name" value="LysM1_NFP_LYK"/>
    <property type="match status" value="1"/>
</dbReference>
<proteinExistence type="predicted"/>
<dbReference type="EMBL" id="JABCRI010000001">
    <property type="protein sequence ID" value="KAF8412800.1"/>
    <property type="molecule type" value="Genomic_DNA"/>
</dbReference>
<keyword evidence="15" id="KW-1185">Reference proteome</keyword>
<name>A0A834ZW24_TETSI</name>
<dbReference type="InterPro" id="IPR052611">
    <property type="entry name" value="Plant_RLK_LysM"/>
</dbReference>
<comment type="caution">
    <text evidence="14">The sequence shown here is derived from an EMBL/GenBank/DDBJ whole genome shotgun (WGS) entry which is preliminary data.</text>
</comment>
<evidence type="ECO:0000256" key="5">
    <source>
        <dbReference type="ARBA" id="ARBA00022741"/>
    </source>
</evidence>
<evidence type="ECO:0000256" key="4">
    <source>
        <dbReference type="ARBA" id="ARBA00022729"/>
    </source>
</evidence>
<dbReference type="InterPro" id="IPR056561">
    <property type="entry name" value="NFP_LYK_LysM1"/>
</dbReference>
<evidence type="ECO:0000313" key="14">
    <source>
        <dbReference type="EMBL" id="KAF8412800.1"/>
    </source>
</evidence>
<feature type="domain" description="Protein kinase" evidence="12">
    <location>
        <begin position="335"/>
        <end position="620"/>
    </location>
</feature>
<dbReference type="SUPFAM" id="SSF56112">
    <property type="entry name" value="Protein kinase-like (PK-like)"/>
    <property type="match status" value="1"/>
</dbReference>
<dbReference type="Proteomes" id="UP000655225">
    <property type="component" value="Unassembled WGS sequence"/>
</dbReference>
<evidence type="ECO:0000256" key="10">
    <source>
        <dbReference type="SAM" id="Phobius"/>
    </source>
</evidence>
<dbReference type="GO" id="GO:0005886">
    <property type="term" value="C:plasma membrane"/>
    <property type="evidence" value="ECO:0007669"/>
    <property type="project" value="UniProtKB-SubCell"/>
</dbReference>
<dbReference type="Gene3D" id="1.10.510.10">
    <property type="entry name" value="Transferase(Phosphotransferase) domain 1"/>
    <property type="match status" value="1"/>
</dbReference>
<dbReference type="OrthoDB" id="4062651at2759"/>
<dbReference type="Pfam" id="PF00069">
    <property type="entry name" value="Pkinase"/>
    <property type="match status" value="1"/>
</dbReference>
<keyword evidence="6" id="KW-0067">ATP-binding</keyword>
<dbReference type="AlphaFoldDB" id="A0A834ZW24"/>
<dbReference type="InterPro" id="IPR018392">
    <property type="entry name" value="LysM"/>
</dbReference>
<evidence type="ECO:0000256" key="8">
    <source>
        <dbReference type="ARBA" id="ARBA00023136"/>
    </source>
</evidence>
<keyword evidence="9" id="KW-1015">Disulfide bond</keyword>
<dbReference type="InterPro" id="IPR056562">
    <property type="entry name" value="LysM2_CERK1_LYK3_4_5"/>
</dbReference>
<keyword evidence="4 11" id="KW-0732">Signal</keyword>
<keyword evidence="8 10" id="KW-0472">Membrane</keyword>
<gene>
    <name evidence="14" type="ORF">HHK36_000770</name>
</gene>
<evidence type="ECO:0000256" key="7">
    <source>
        <dbReference type="ARBA" id="ARBA00022989"/>
    </source>
</evidence>
<dbReference type="PANTHER" id="PTHR45927">
    <property type="entry name" value="LYSM-DOMAIN RECEPTOR-LIKE KINASE-RELATED"/>
    <property type="match status" value="1"/>
</dbReference>
<dbReference type="Pfam" id="PF23472">
    <property type="entry name" value="LysM2_CERK1_LYK3_4_5"/>
    <property type="match status" value="1"/>
</dbReference>
<dbReference type="FunFam" id="1.10.510.10:FF:000468">
    <property type="entry name" value="PTI1-like tyrosine-protein kinase 3"/>
    <property type="match status" value="1"/>
</dbReference>